<name>A0ABM1ACW4_APLCA</name>
<dbReference type="Proteomes" id="UP000694888">
    <property type="component" value="Unplaced"/>
</dbReference>
<evidence type="ECO:0000256" key="4">
    <source>
        <dbReference type="ARBA" id="ARBA00022737"/>
    </source>
</evidence>
<dbReference type="Gene3D" id="1.20.1280.290">
    <property type="match status" value="2"/>
</dbReference>
<keyword evidence="5 8" id="KW-1133">Transmembrane helix</keyword>
<evidence type="ECO:0000313" key="11">
    <source>
        <dbReference type="RefSeq" id="XP_012945276.1"/>
    </source>
</evidence>
<accession>A0ABM1ACW4</accession>
<comment type="similarity">
    <text evidence="7 8">Belongs to the MPDU1 (TC 2.A.43.3) family.</text>
</comment>
<organism evidence="10 11">
    <name type="scientific">Aplysia californica</name>
    <name type="common">California sea hare</name>
    <dbReference type="NCBI Taxonomy" id="6500"/>
    <lineage>
        <taxon>Eukaryota</taxon>
        <taxon>Metazoa</taxon>
        <taxon>Spiralia</taxon>
        <taxon>Lophotrochozoa</taxon>
        <taxon>Mollusca</taxon>
        <taxon>Gastropoda</taxon>
        <taxon>Heterobranchia</taxon>
        <taxon>Euthyneura</taxon>
        <taxon>Tectipleura</taxon>
        <taxon>Aplysiida</taxon>
        <taxon>Aplysioidea</taxon>
        <taxon>Aplysiidae</taxon>
        <taxon>Aplysia</taxon>
    </lineage>
</organism>
<evidence type="ECO:0000256" key="6">
    <source>
        <dbReference type="ARBA" id="ARBA00023136"/>
    </source>
</evidence>
<evidence type="ECO:0000256" key="5">
    <source>
        <dbReference type="ARBA" id="ARBA00022989"/>
    </source>
</evidence>
<dbReference type="RefSeq" id="XP_012945276.1">
    <property type="nucleotide sequence ID" value="XM_013089822.2"/>
</dbReference>
<keyword evidence="10" id="KW-1185">Reference proteome</keyword>
<dbReference type="PANTHER" id="PTHR12226:SF2">
    <property type="entry name" value="MANNOSE-P-DOLICHOL UTILIZATION DEFECT 1 PROTEIN"/>
    <property type="match status" value="1"/>
</dbReference>
<keyword evidence="4" id="KW-0677">Repeat</keyword>
<feature type="transmembrane region" description="Helical" evidence="9">
    <location>
        <begin position="35"/>
        <end position="54"/>
    </location>
</feature>
<dbReference type="PANTHER" id="PTHR12226">
    <property type="entry name" value="MANNOSE-P-DOLICHOL UTILIZATION DEFECT 1 LEC35 -RELATED"/>
    <property type="match status" value="1"/>
</dbReference>
<dbReference type="GeneID" id="101855836"/>
<gene>
    <name evidence="11" type="primary">LOC101855836</name>
</gene>
<proteinExistence type="inferred from homology"/>
<evidence type="ECO:0000313" key="10">
    <source>
        <dbReference type="Proteomes" id="UP000694888"/>
    </source>
</evidence>
<evidence type="ECO:0000256" key="9">
    <source>
        <dbReference type="SAM" id="Phobius"/>
    </source>
</evidence>
<evidence type="ECO:0000256" key="8">
    <source>
        <dbReference type="PIRNR" id="PIRNR023381"/>
    </source>
</evidence>
<evidence type="ECO:0000256" key="1">
    <source>
        <dbReference type="ARBA" id="ARBA00004141"/>
    </source>
</evidence>
<feature type="transmembrane region" description="Helical" evidence="9">
    <location>
        <begin position="132"/>
        <end position="151"/>
    </location>
</feature>
<keyword evidence="3 8" id="KW-0812">Transmembrane</keyword>
<feature type="transmembrane region" description="Helical" evidence="9">
    <location>
        <begin position="216"/>
        <end position="237"/>
    </location>
</feature>
<evidence type="ECO:0000256" key="2">
    <source>
        <dbReference type="ARBA" id="ARBA00022448"/>
    </source>
</evidence>
<reference evidence="11" key="1">
    <citation type="submission" date="2025-08" db="UniProtKB">
        <authorList>
            <consortium name="RefSeq"/>
        </authorList>
    </citation>
    <scope>IDENTIFICATION</scope>
</reference>
<dbReference type="InterPro" id="IPR006603">
    <property type="entry name" value="PQ-loop_rpt"/>
</dbReference>
<sequence>MVANSTIIPAFLVGWIQIVVPGDCFDEFFVKFNFLHVPCLKITISKCLGFAIILGSSIVKLPQVIKIFKAKSGQGISLVSVTFELMAISASWAYGAGNNFPFSSYGEAIFLAIQTGSIAFMILFFSGKHMHAVAYMSIFVGSMAFLLSPAAPKELLATLQAGNLFMVVASKMLQAVANVRNGGTGQLSFVTFLLLSLGAVARVFTSIQETGDSMVVASYVLASVMNGLILGQILYYWNVPPPVVVEAKKVK</sequence>
<dbReference type="Pfam" id="PF04193">
    <property type="entry name" value="PQ-loop"/>
    <property type="match status" value="2"/>
</dbReference>
<feature type="transmembrane region" description="Helical" evidence="9">
    <location>
        <begin position="108"/>
        <end position="125"/>
    </location>
</feature>
<dbReference type="SMART" id="SM00679">
    <property type="entry name" value="CTNS"/>
    <property type="match status" value="2"/>
</dbReference>
<protein>
    <recommendedName>
        <fullName evidence="8">Mannose-P-dolichol utilization defect 1 protein homolog</fullName>
    </recommendedName>
</protein>
<keyword evidence="2" id="KW-0813">Transport</keyword>
<evidence type="ECO:0000256" key="7">
    <source>
        <dbReference type="ARBA" id="ARBA00038475"/>
    </source>
</evidence>
<keyword evidence="6 8" id="KW-0472">Membrane</keyword>
<comment type="subcellular location">
    <subcellularLocation>
        <location evidence="1 8">Membrane</location>
        <topology evidence="1 8">Multi-pass membrane protein</topology>
    </subcellularLocation>
</comment>
<evidence type="ECO:0000256" key="3">
    <source>
        <dbReference type="ARBA" id="ARBA00022692"/>
    </source>
</evidence>
<dbReference type="PIRSF" id="PIRSF023381">
    <property type="entry name" value="MannP-dilichol_defect-1p"/>
    <property type="match status" value="1"/>
</dbReference>
<dbReference type="InterPro" id="IPR016817">
    <property type="entry name" value="MannP-dilichol_defect-1"/>
</dbReference>
<feature type="transmembrane region" description="Helical" evidence="9">
    <location>
        <begin position="75"/>
        <end position="96"/>
    </location>
</feature>
<feature type="transmembrane region" description="Helical" evidence="9">
    <location>
        <begin position="187"/>
        <end position="204"/>
    </location>
</feature>